<feature type="domain" description="PASTA" evidence="11">
    <location>
        <begin position="334"/>
        <end position="399"/>
    </location>
</feature>
<dbReference type="SMART" id="SM00220">
    <property type="entry name" value="S_TKc"/>
    <property type="match status" value="1"/>
</dbReference>
<comment type="catalytic activity">
    <reaction evidence="7">
        <text>L-threonyl-[protein] + ATP = O-phospho-L-threonyl-[protein] + ADP + H(+)</text>
        <dbReference type="Rhea" id="RHEA:46608"/>
        <dbReference type="Rhea" id="RHEA-COMP:11060"/>
        <dbReference type="Rhea" id="RHEA-COMP:11605"/>
        <dbReference type="ChEBI" id="CHEBI:15378"/>
        <dbReference type="ChEBI" id="CHEBI:30013"/>
        <dbReference type="ChEBI" id="CHEBI:30616"/>
        <dbReference type="ChEBI" id="CHEBI:61977"/>
        <dbReference type="ChEBI" id="CHEBI:456216"/>
        <dbReference type="EC" id="2.7.11.1"/>
    </reaction>
</comment>
<dbReference type="InterPro" id="IPR005543">
    <property type="entry name" value="PASTA_dom"/>
</dbReference>
<dbReference type="FunFam" id="1.10.510.10:FF:000021">
    <property type="entry name" value="Serine/threonine protein kinase"/>
    <property type="match status" value="1"/>
</dbReference>
<dbReference type="CDD" id="cd14014">
    <property type="entry name" value="STKc_PknB_like"/>
    <property type="match status" value="1"/>
</dbReference>
<name>A0A1J5NHT5_NEOTH</name>
<reference evidence="12 13" key="1">
    <citation type="submission" date="2016-08" db="EMBL/GenBank/DDBJ databases">
        <title>Genome-based comparison of Moorella thermoacetic strains.</title>
        <authorList>
            <person name="Poehlein A."/>
            <person name="Bengelsdorf F.R."/>
            <person name="Esser C."/>
            <person name="Duerre P."/>
            <person name="Daniel R."/>
        </authorList>
    </citation>
    <scope>NUCLEOTIDE SEQUENCE [LARGE SCALE GENOMIC DNA]</scope>
    <source>
        <strain evidence="12 13">DSM 21394</strain>
    </source>
</reference>
<evidence type="ECO:0000256" key="7">
    <source>
        <dbReference type="ARBA" id="ARBA00047899"/>
    </source>
</evidence>
<dbReference type="EMBL" id="MDDC01000016">
    <property type="protein sequence ID" value="OIQ58410.1"/>
    <property type="molecule type" value="Genomic_DNA"/>
</dbReference>
<keyword evidence="9" id="KW-0812">Transmembrane</keyword>
<dbReference type="PROSITE" id="PS50011">
    <property type="entry name" value="PROTEIN_KINASE_DOM"/>
    <property type="match status" value="1"/>
</dbReference>
<dbReference type="PROSITE" id="PS00108">
    <property type="entry name" value="PROTEIN_KINASE_ST"/>
    <property type="match status" value="1"/>
</dbReference>
<dbReference type="Gene3D" id="3.30.200.20">
    <property type="entry name" value="Phosphorylase Kinase, domain 1"/>
    <property type="match status" value="1"/>
</dbReference>
<keyword evidence="4" id="KW-0547">Nucleotide-binding</keyword>
<keyword evidence="2" id="KW-0723">Serine/threonine-protein kinase</keyword>
<dbReference type="InterPro" id="IPR000719">
    <property type="entry name" value="Prot_kinase_dom"/>
</dbReference>
<evidence type="ECO:0000256" key="9">
    <source>
        <dbReference type="SAM" id="Phobius"/>
    </source>
</evidence>
<dbReference type="SUPFAM" id="SSF56112">
    <property type="entry name" value="Protein kinase-like (PK-like)"/>
    <property type="match status" value="1"/>
</dbReference>
<feature type="domain" description="PASTA" evidence="11">
    <location>
        <begin position="400"/>
        <end position="468"/>
    </location>
</feature>
<dbReference type="Proteomes" id="UP000182811">
    <property type="component" value="Unassembled WGS sequence"/>
</dbReference>
<dbReference type="Gene3D" id="3.30.10.20">
    <property type="match status" value="3"/>
</dbReference>
<dbReference type="Pfam" id="PF00069">
    <property type="entry name" value="Pkinase"/>
    <property type="match status" value="1"/>
</dbReference>
<comment type="caution">
    <text evidence="12">The sequence shown here is derived from an EMBL/GenBank/DDBJ whole genome shotgun (WGS) entry which is preliminary data.</text>
</comment>
<dbReference type="Gene3D" id="1.10.510.10">
    <property type="entry name" value="Transferase(Phosphotransferase) domain 1"/>
    <property type="match status" value="1"/>
</dbReference>
<accession>A0A1J5NHT5</accession>
<keyword evidence="9" id="KW-0472">Membrane</keyword>
<evidence type="ECO:0000313" key="12">
    <source>
        <dbReference type="EMBL" id="OIQ58410.1"/>
    </source>
</evidence>
<dbReference type="AlphaFoldDB" id="A0A1J5NHT5"/>
<dbReference type="CDD" id="cd06577">
    <property type="entry name" value="PASTA_pknB"/>
    <property type="match status" value="3"/>
</dbReference>
<evidence type="ECO:0000256" key="2">
    <source>
        <dbReference type="ARBA" id="ARBA00022527"/>
    </source>
</evidence>
<feature type="transmembrane region" description="Helical" evidence="9">
    <location>
        <begin position="305"/>
        <end position="327"/>
    </location>
</feature>
<evidence type="ECO:0000256" key="6">
    <source>
        <dbReference type="ARBA" id="ARBA00022840"/>
    </source>
</evidence>
<dbReference type="EC" id="2.7.11.1" evidence="1"/>
<dbReference type="NCBIfam" id="NF033483">
    <property type="entry name" value="PknB_PASTA_kin"/>
    <property type="match status" value="1"/>
</dbReference>
<dbReference type="OrthoDB" id="9788659at2"/>
<comment type="catalytic activity">
    <reaction evidence="8">
        <text>L-seryl-[protein] + ATP = O-phospho-L-seryl-[protein] + ADP + H(+)</text>
        <dbReference type="Rhea" id="RHEA:17989"/>
        <dbReference type="Rhea" id="RHEA-COMP:9863"/>
        <dbReference type="Rhea" id="RHEA-COMP:11604"/>
        <dbReference type="ChEBI" id="CHEBI:15378"/>
        <dbReference type="ChEBI" id="CHEBI:29999"/>
        <dbReference type="ChEBI" id="CHEBI:30616"/>
        <dbReference type="ChEBI" id="CHEBI:83421"/>
        <dbReference type="ChEBI" id="CHEBI:456216"/>
        <dbReference type="EC" id="2.7.11.1"/>
    </reaction>
</comment>
<dbReference type="FunFam" id="3.30.200.20:FF:000035">
    <property type="entry name" value="Serine/threonine protein kinase Stk1"/>
    <property type="match status" value="1"/>
</dbReference>
<dbReference type="InterPro" id="IPR011009">
    <property type="entry name" value="Kinase-like_dom_sf"/>
</dbReference>
<proteinExistence type="predicted"/>
<dbReference type="PROSITE" id="PS51178">
    <property type="entry name" value="PASTA"/>
    <property type="match status" value="3"/>
</dbReference>
<evidence type="ECO:0000256" key="8">
    <source>
        <dbReference type="ARBA" id="ARBA00048679"/>
    </source>
</evidence>
<dbReference type="Pfam" id="PF03793">
    <property type="entry name" value="PASTA"/>
    <property type="match status" value="3"/>
</dbReference>
<evidence type="ECO:0000256" key="1">
    <source>
        <dbReference type="ARBA" id="ARBA00012513"/>
    </source>
</evidence>
<evidence type="ECO:0000259" key="11">
    <source>
        <dbReference type="PROSITE" id="PS51178"/>
    </source>
</evidence>
<evidence type="ECO:0000256" key="5">
    <source>
        <dbReference type="ARBA" id="ARBA00022777"/>
    </source>
</evidence>
<evidence type="ECO:0000259" key="10">
    <source>
        <dbReference type="PROSITE" id="PS50011"/>
    </source>
</evidence>
<evidence type="ECO:0000256" key="3">
    <source>
        <dbReference type="ARBA" id="ARBA00022679"/>
    </source>
</evidence>
<dbReference type="GO" id="GO:0004674">
    <property type="term" value="F:protein serine/threonine kinase activity"/>
    <property type="evidence" value="ECO:0007669"/>
    <property type="project" value="UniProtKB-KW"/>
</dbReference>
<dbReference type="GO" id="GO:0005524">
    <property type="term" value="F:ATP binding"/>
    <property type="evidence" value="ECO:0007669"/>
    <property type="project" value="UniProtKB-KW"/>
</dbReference>
<feature type="domain" description="Protein kinase" evidence="10">
    <location>
        <begin position="10"/>
        <end position="267"/>
    </location>
</feature>
<dbReference type="InterPro" id="IPR008271">
    <property type="entry name" value="Ser/Thr_kinase_AS"/>
</dbReference>
<gene>
    <name evidence="12" type="primary">prkC</name>
    <name evidence="12" type="ORF">MOTE_20740</name>
</gene>
<dbReference type="PANTHER" id="PTHR43289:SF34">
    <property type="entry name" value="SERINE_THREONINE-PROTEIN KINASE YBDM-RELATED"/>
    <property type="match status" value="1"/>
</dbReference>
<sequence>MISKVLEGRYEIVSELGGGGMARVYRGQDRLLNRNVTIKVLREQYASDKEFLARFQREAQAVASLSHPNVVSIYDVGQEDDLHYLIMEYVEGRSLKDLISERAPLLPQEAINISLQICDALEHAHENGVIHRDIKPHNILITRNGRVKVTDFGIAQAVSEVTMSQSGTMIGSVHYLAPEQARGGVIGAAADIYSLGVVLYEMLTGDLPFHGETPVAVALKHLQEPPRPVHELNPNVPPALERIVMRTLEKDPARRYPSAAALRSDLLAVRNALEDVTFATQVLPAIETTDPPNITPTKPRRRPRVWAWVLMAILFLGLAAVGLWAGFRYYLAVGETLVPPVVGLTEGQALEQLAAAGLRGQVVARQYDASVPAGQVMAQDPGPNQRVRRGRVVALTVSQGARLVRVPSVIGETERNARLILENANFKVVADTLKVYHPSIPAGSVVDQNPPANTQQPEGTEVRLIISKGPEPQFTTAPPLVGLTLAEAQQRLLEAKLKQGTLTYQRSDDQFPGYIIAQDPREGSNVLQGSAINLVVSQGPGPVQKQVGVTIDPAPDDKDHEVRIVVTDAKGNNEVLKKKQKTGQQIQATINYFGKGKLQVFRDGSVIYEQDLQ</sequence>
<keyword evidence="5 12" id="KW-0418">Kinase</keyword>
<organism evidence="12 13">
    <name type="scientific">Neomoorella thermoacetica</name>
    <name type="common">Clostridium thermoaceticum</name>
    <dbReference type="NCBI Taxonomy" id="1525"/>
    <lineage>
        <taxon>Bacteria</taxon>
        <taxon>Bacillati</taxon>
        <taxon>Bacillota</taxon>
        <taxon>Clostridia</taxon>
        <taxon>Neomoorellales</taxon>
        <taxon>Neomoorellaceae</taxon>
        <taxon>Neomoorella</taxon>
    </lineage>
</organism>
<dbReference type="PANTHER" id="PTHR43289">
    <property type="entry name" value="MITOGEN-ACTIVATED PROTEIN KINASE KINASE KINASE 20-RELATED"/>
    <property type="match status" value="1"/>
</dbReference>
<evidence type="ECO:0000313" key="13">
    <source>
        <dbReference type="Proteomes" id="UP000182811"/>
    </source>
</evidence>
<keyword evidence="9" id="KW-1133">Transmembrane helix</keyword>
<dbReference type="GO" id="GO:0106310">
    <property type="term" value="F:protein serine kinase activity"/>
    <property type="evidence" value="ECO:0007669"/>
    <property type="project" value="RHEA"/>
</dbReference>
<evidence type="ECO:0000256" key="4">
    <source>
        <dbReference type="ARBA" id="ARBA00022741"/>
    </source>
</evidence>
<keyword evidence="3 12" id="KW-0808">Transferase</keyword>
<feature type="domain" description="PASTA" evidence="11">
    <location>
        <begin position="469"/>
        <end position="538"/>
    </location>
</feature>
<dbReference type="SMART" id="SM00740">
    <property type="entry name" value="PASTA"/>
    <property type="match status" value="3"/>
</dbReference>
<keyword evidence="6" id="KW-0067">ATP-binding</keyword>
<protein>
    <recommendedName>
        <fullName evidence="1">non-specific serine/threonine protein kinase</fullName>
        <ecNumber evidence="1">2.7.11.1</ecNumber>
    </recommendedName>
</protein>